<sequence length="45" mass="4920">MGAALRRRMVRRFAGAGWILFWLVGGHCLILLGLLGLLFLLGSHG</sequence>
<evidence type="ECO:0000313" key="2">
    <source>
        <dbReference type="Proteomes" id="UP000280497"/>
    </source>
</evidence>
<name>A0A385UG50_9CAUD</name>
<dbReference type="RefSeq" id="YP_009812735.1">
    <property type="nucleotide sequence ID" value="NC_048069.1"/>
</dbReference>
<protein>
    <submittedName>
        <fullName evidence="1">Uncharacterized protein</fullName>
    </submittedName>
</protein>
<dbReference type="KEGG" id="vg:55003805"/>
<dbReference type="Proteomes" id="UP000280497">
    <property type="component" value="Segment"/>
</dbReference>
<evidence type="ECO:0000313" key="1">
    <source>
        <dbReference type="EMBL" id="AYB70508.1"/>
    </source>
</evidence>
<gene>
    <name evidence="1" type="primary">26</name>
    <name evidence="1" type="ORF">SAMW_26</name>
</gene>
<accession>A0A385UG50</accession>
<organism evidence="1 2">
    <name type="scientific">Corynebacterium phage SamW</name>
    <dbReference type="NCBI Taxonomy" id="2301601"/>
    <lineage>
        <taxon>Viruses</taxon>
        <taxon>Duplodnaviria</taxon>
        <taxon>Heunggongvirae</taxon>
        <taxon>Uroviricota</taxon>
        <taxon>Caudoviricetes</taxon>
        <taxon>Samwavirus</taxon>
        <taxon>Samwavirus samW</taxon>
    </lineage>
</organism>
<dbReference type="GeneID" id="55003805"/>
<keyword evidence="2" id="KW-1185">Reference proteome</keyword>
<dbReference type="EMBL" id="MH727560">
    <property type="protein sequence ID" value="AYB70508.1"/>
    <property type="molecule type" value="Genomic_DNA"/>
</dbReference>
<proteinExistence type="predicted"/>
<reference evidence="1 2" key="1">
    <citation type="submission" date="2018-08" db="EMBL/GenBank/DDBJ databases">
        <authorList>
            <person name="Pathak A."/>
            <person name="Staton O.A."/>
            <person name="Aldaher A.R."/>
            <person name="Baird K.M."/>
            <person name="Borah A."/>
            <person name="Haggard G.E."/>
            <person name="Meesala S."/>
            <person name="Nealy S.L."/>
            <person name="Ramdas R."/>
            <person name="Rocha M."/>
            <person name="Sristi D."/>
            <person name="Thukral S."/>
            <person name="Walls C.E."/>
            <person name="Waqas M."/>
            <person name="Williams M.R."/>
            <person name="Winters A.K."/>
            <person name="Sahawneh K.J."/>
            <person name="Monti D.L."/>
            <person name="Garlena R.A."/>
            <person name="Russell D.A."/>
            <person name="Pope W.H."/>
            <person name="Jacobs-Sera D."/>
            <person name="Hatfull G.F."/>
        </authorList>
    </citation>
    <scope>NUCLEOTIDE SEQUENCE [LARGE SCALE GENOMIC DNA]</scope>
</reference>